<feature type="compositionally biased region" description="Low complexity" evidence="1">
    <location>
        <begin position="656"/>
        <end position="669"/>
    </location>
</feature>
<evidence type="ECO:0000256" key="2">
    <source>
        <dbReference type="SAM" id="Phobius"/>
    </source>
</evidence>
<proteinExistence type="predicted"/>
<keyword evidence="2" id="KW-1133">Transmembrane helix</keyword>
<evidence type="ECO:0000256" key="1">
    <source>
        <dbReference type="SAM" id="MobiDB-lite"/>
    </source>
</evidence>
<feature type="transmembrane region" description="Helical" evidence="2">
    <location>
        <begin position="464"/>
        <end position="490"/>
    </location>
</feature>
<gene>
    <name evidence="3" type="ORF">GCM10025868_43450</name>
</gene>
<evidence type="ECO:0000313" key="3">
    <source>
        <dbReference type="EMBL" id="GMA89095.1"/>
    </source>
</evidence>
<feature type="region of interest" description="Disordered" evidence="1">
    <location>
        <begin position="600"/>
        <end position="619"/>
    </location>
</feature>
<name>A0ABQ6JQX5_9ACTN</name>
<sequence>MGLTSGLVALAVVATVVAGHRAGDRAPAGQGATPTVSVTTDGSLAAPARTGLDAASGQSEAERTQALRALLAKRRTAVLEHDAATWLATVDPGERGFRDRQRTVFGNLRDVPFADWTYRVTGTGGTLSASRRAELGGPAWVARVLVGHRLRGFDTSPSYAEQYLTVVQRASGWVLAGDTDGGSAPQPWDLGRVRVVRGDHVLVLGTASEGALRDDAAEADRAVQRVGRLWGGSWPRRVVVLAPRTQREFGRLLLRGTSGLSQVAAVTTGDLGGTPAARAREHNDRVVVNPSAFARLGPIGRRVVLTHELTHVAVRASTTSTVPIWLSEGFADYVGYRGTGVSRRAASDDVLALVRAGRGPKALPDAADFDPEQTTIAPSYSAAYLACALLADTYGEQRLVDLYRAAATAPDHGDTHPDQQARGGVPLAGGDQRAPLHHRVGAVPAHPRRVRQAPRSDQGRAARWAPVAVLGVLLVLLMVLAAVLVPWSVLGAGAPTVRPLPLSDFTAGQARPGHRLPRRPAGVDLPAHAAAGSPSWCGSASRVPGRGSSARWGAGCPAAGRCRWWRACWCSAWRRSSWACRAASPPSGCCAGTGSRPSTGAAGWSTSSARGRSPPSSPRSCCCWASRWPAGGGRGGGRPPRSWRRCSPSRGRRCTRCSSSRSPTTSGRSPPDRSARSCCRLADRAGVPIRDVLVADASRRTTAENAYVSGLGGTRRLVVYDTLLRGASPREVEPRRRARARARTPRRRAHRHRPRRGRRRRRAAAARPAAAPALAPRARPTAGRRRARRGPRRR</sequence>
<feature type="region of interest" description="Disordered" evidence="1">
    <location>
        <begin position="631"/>
        <end position="676"/>
    </location>
</feature>
<keyword evidence="2" id="KW-0472">Membrane</keyword>
<feature type="compositionally biased region" description="Low complexity" evidence="1">
    <location>
        <begin position="600"/>
        <end position="614"/>
    </location>
</feature>
<protein>
    <recommendedName>
        <fullName evidence="5">Peptidase MA-like domain-containing protein</fullName>
    </recommendedName>
</protein>
<comment type="caution">
    <text evidence="3">The sequence shown here is derived from an EMBL/GenBank/DDBJ whole genome shotgun (WGS) entry which is preliminary data.</text>
</comment>
<organism evidence="3 4">
    <name type="scientific">Angustibacter aerolatus</name>
    <dbReference type="NCBI Taxonomy" id="1162965"/>
    <lineage>
        <taxon>Bacteria</taxon>
        <taxon>Bacillati</taxon>
        <taxon>Actinomycetota</taxon>
        <taxon>Actinomycetes</taxon>
        <taxon>Kineosporiales</taxon>
        <taxon>Kineosporiaceae</taxon>
    </lineage>
</organism>
<evidence type="ECO:0008006" key="5">
    <source>
        <dbReference type="Google" id="ProtNLM"/>
    </source>
</evidence>
<feature type="compositionally biased region" description="Low complexity" evidence="1">
    <location>
        <begin position="765"/>
        <end position="781"/>
    </location>
</feature>
<dbReference type="Proteomes" id="UP001157017">
    <property type="component" value="Unassembled WGS sequence"/>
</dbReference>
<feature type="region of interest" description="Disordered" evidence="1">
    <location>
        <begin position="729"/>
        <end position="794"/>
    </location>
</feature>
<dbReference type="EMBL" id="BSUZ01000001">
    <property type="protein sequence ID" value="GMA89095.1"/>
    <property type="molecule type" value="Genomic_DNA"/>
</dbReference>
<reference evidence="4" key="1">
    <citation type="journal article" date="2019" name="Int. J. Syst. Evol. Microbiol.">
        <title>The Global Catalogue of Microorganisms (GCM) 10K type strain sequencing project: providing services to taxonomists for standard genome sequencing and annotation.</title>
        <authorList>
            <consortium name="The Broad Institute Genomics Platform"/>
            <consortium name="The Broad Institute Genome Sequencing Center for Infectious Disease"/>
            <person name="Wu L."/>
            <person name="Ma J."/>
        </authorList>
    </citation>
    <scope>NUCLEOTIDE SEQUENCE [LARGE SCALE GENOMIC DNA]</scope>
    <source>
        <strain evidence="4">NBRC 108730</strain>
    </source>
</reference>
<feature type="compositionally biased region" description="Basic residues" evidence="1">
    <location>
        <begin position="782"/>
        <end position="794"/>
    </location>
</feature>
<accession>A0ABQ6JQX5</accession>
<keyword evidence="4" id="KW-1185">Reference proteome</keyword>
<dbReference type="Gene3D" id="3.30.2010.10">
    <property type="entry name" value="Metalloproteases ('zincins'), catalytic domain"/>
    <property type="match status" value="1"/>
</dbReference>
<evidence type="ECO:0000313" key="4">
    <source>
        <dbReference type="Proteomes" id="UP001157017"/>
    </source>
</evidence>
<keyword evidence="2" id="KW-0812">Transmembrane</keyword>
<feature type="compositionally biased region" description="Basic residues" evidence="1">
    <location>
        <begin position="736"/>
        <end position="764"/>
    </location>
</feature>